<dbReference type="SMART" id="SM00304">
    <property type="entry name" value="HAMP"/>
    <property type="match status" value="1"/>
</dbReference>
<dbReference type="SUPFAM" id="SSF58104">
    <property type="entry name" value="Methyl-accepting chemotaxis protein (MCP) signaling domain"/>
    <property type="match status" value="1"/>
</dbReference>
<dbReference type="CDD" id="cd06225">
    <property type="entry name" value="HAMP"/>
    <property type="match status" value="1"/>
</dbReference>
<evidence type="ECO:0000256" key="1">
    <source>
        <dbReference type="ARBA" id="ARBA00004236"/>
    </source>
</evidence>
<evidence type="ECO:0008006" key="12">
    <source>
        <dbReference type="Google" id="ProtNLM"/>
    </source>
</evidence>
<dbReference type="PANTHER" id="PTHR32089">
    <property type="entry name" value="METHYL-ACCEPTING CHEMOTAXIS PROTEIN MCPB"/>
    <property type="match status" value="1"/>
</dbReference>
<dbReference type="RefSeq" id="WP_068681342.1">
    <property type="nucleotide sequence ID" value="NZ_LYPA01000044.1"/>
</dbReference>
<feature type="transmembrane region" description="Helical" evidence="7">
    <location>
        <begin position="12"/>
        <end position="33"/>
    </location>
</feature>
<dbReference type="Pfam" id="PF12729">
    <property type="entry name" value="4HB_MCP_1"/>
    <property type="match status" value="1"/>
</dbReference>
<evidence type="ECO:0000259" key="9">
    <source>
        <dbReference type="PROSITE" id="PS50885"/>
    </source>
</evidence>
<feature type="domain" description="HAMP" evidence="9">
    <location>
        <begin position="206"/>
        <end position="259"/>
    </location>
</feature>
<keyword evidence="11" id="KW-1185">Reference proteome</keyword>
<dbReference type="InterPro" id="IPR024478">
    <property type="entry name" value="HlyB_4HB_MCP"/>
</dbReference>
<evidence type="ECO:0000256" key="4">
    <source>
        <dbReference type="ARBA" id="ARBA00023224"/>
    </source>
</evidence>
<dbReference type="SMART" id="SM00283">
    <property type="entry name" value="MA"/>
    <property type="match status" value="1"/>
</dbReference>
<keyword evidence="7" id="KW-0812">Transmembrane</keyword>
<dbReference type="PROSITE" id="PS50111">
    <property type="entry name" value="CHEMOTAXIS_TRANSDUC_2"/>
    <property type="match status" value="1"/>
</dbReference>
<comment type="caution">
    <text evidence="10">The sequence shown here is derived from an EMBL/GenBank/DDBJ whole genome shotgun (WGS) entry which is preliminary data.</text>
</comment>
<evidence type="ECO:0000313" key="10">
    <source>
        <dbReference type="EMBL" id="OBR66710.1"/>
    </source>
</evidence>
<reference evidence="10 11" key="1">
    <citation type="submission" date="2016-05" db="EMBL/GenBank/DDBJ databases">
        <title>Paenibacillus oryzae. sp. nov., isolated from the rice root.</title>
        <authorList>
            <person name="Zhang J."/>
            <person name="Zhang X."/>
        </authorList>
    </citation>
    <scope>NUCLEOTIDE SEQUENCE [LARGE SCALE GENOMIC DNA]</scope>
    <source>
        <strain evidence="10 11">1DrF-4</strain>
    </source>
</reference>
<comment type="subcellular location">
    <subcellularLocation>
        <location evidence="1">Cell membrane</location>
    </subcellularLocation>
</comment>
<dbReference type="Pfam" id="PF00015">
    <property type="entry name" value="MCPsignal"/>
    <property type="match status" value="1"/>
</dbReference>
<dbReference type="EMBL" id="LYPA01000044">
    <property type="protein sequence ID" value="OBR66710.1"/>
    <property type="molecule type" value="Genomic_DNA"/>
</dbReference>
<dbReference type="Pfam" id="PF00672">
    <property type="entry name" value="HAMP"/>
    <property type="match status" value="1"/>
</dbReference>
<keyword evidence="2" id="KW-1003">Cell membrane</keyword>
<dbReference type="InterPro" id="IPR004090">
    <property type="entry name" value="Chemotax_Me-accpt_rcpt"/>
</dbReference>
<dbReference type="AlphaFoldDB" id="A0A1A5YMT1"/>
<gene>
    <name evidence="10" type="ORF">A7K91_00040</name>
</gene>
<dbReference type="PROSITE" id="PS50885">
    <property type="entry name" value="HAMP"/>
    <property type="match status" value="1"/>
</dbReference>
<evidence type="ECO:0000313" key="11">
    <source>
        <dbReference type="Proteomes" id="UP000092024"/>
    </source>
</evidence>
<evidence type="ECO:0000256" key="6">
    <source>
        <dbReference type="PROSITE-ProRule" id="PRU00284"/>
    </source>
</evidence>
<dbReference type="GO" id="GO:0007165">
    <property type="term" value="P:signal transduction"/>
    <property type="evidence" value="ECO:0007669"/>
    <property type="project" value="UniProtKB-KW"/>
</dbReference>
<feature type="transmembrane region" description="Helical" evidence="7">
    <location>
        <begin position="185"/>
        <end position="209"/>
    </location>
</feature>
<keyword evidence="3 7" id="KW-0472">Membrane</keyword>
<dbReference type="STRING" id="1844972.A7K91_00040"/>
<dbReference type="CDD" id="cd11386">
    <property type="entry name" value="MCP_signal"/>
    <property type="match status" value="1"/>
</dbReference>
<evidence type="ECO:0000256" key="5">
    <source>
        <dbReference type="ARBA" id="ARBA00029447"/>
    </source>
</evidence>
<sequence>MRNMTIRTKLFTGFSAVIALLIMIILLGLYQVFTLDRTYTKLLDDRVQKVIHIKDMLITAKSQQIAARGYVLMGDEPSFNNIRSTHDQFVQMMNQLRQTSKSTDMKDMLDQTEKLESEYHSLVLKLVDYKNADNQQGAIDLIVTENRQKIMELEEALDNMIWYQAQQMEAGVEESNNTIKSMESLIIILGIIAIALGVVIALIMGKMIATPLVSISRIAQKIASGDLTGDKIQMKSNDEIGQLASTFNLMSNNLKSMIIQVNEGSKQVTEAAEELNANAGQATSVTEQIATTMQDLASGSDTQVQLVTDGLQTTNEMSAGFQQIAASTQNVSTKADEATQKADIGNQSITTAVQQMNAIQTKVKGLSLIVDELGGHSKEIRQIIETITDIATQTNLLALNASIEAARAGEHGRGFEVVAGEVRKLSQQSAQSAEQISSLISSIANGVDKAAESMNNVSEEVQAGLNTVHVAGESFQHISEAVNAVAVDTVEVSSAIQQMTAGVEQMAHAMKVISGVTENTAAGTEQVTASTQEQLSSMEEVSAAAQTLSQIADQLQTTVSRFTV</sequence>
<dbReference type="Gene3D" id="6.10.340.10">
    <property type="match status" value="1"/>
</dbReference>
<dbReference type="PRINTS" id="PR00260">
    <property type="entry name" value="CHEMTRNSDUCR"/>
</dbReference>
<comment type="similarity">
    <text evidence="5">Belongs to the methyl-accepting chemotaxis (MCP) protein family.</text>
</comment>
<dbReference type="GO" id="GO:0005886">
    <property type="term" value="C:plasma membrane"/>
    <property type="evidence" value="ECO:0007669"/>
    <property type="project" value="UniProtKB-SubCell"/>
</dbReference>
<keyword evidence="4 6" id="KW-0807">Transducer</keyword>
<dbReference type="InterPro" id="IPR004089">
    <property type="entry name" value="MCPsignal_dom"/>
</dbReference>
<evidence type="ECO:0000256" key="2">
    <source>
        <dbReference type="ARBA" id="ARBA00022475"/>
    </source>
</evidence>
<feature type="domain" description="Methyl-accepting transducer" evidence="8">
    <location>
        <begin position="278"/>
        <end position="514"/>
    </location>
</feature>
<accession>A0A1A5YMT1</accession>
<dbReference type="Proteomes" id="UP000092024">
    <property type="component" value="Unassembled WGS sequence"/>
</dbReference>
<evidence type="ECO:0000259" key="8">
    <source>
        <dbReference type="PROSITE" id="PS50111"/>
    </source>
</evidence>
<evidence type="ECO:0000256" key="3">
    <source>
        <dbReference type="ARBA" id="ARBA00023136"/>
    </source>
</evidence>
<dbReference type="Gene3D" id="1.10.287.950">
    <property type="entry name" value="Methyl-accepting chemotaxis protein"/>
    <property type="match status" value="1"/>
</dbReference>
<dbReference type="PANTHER" id="PTHR32089:SF112">
    <property type="entry name" value="LYSOZYME-LIKE PROTEIN-RELATED"/>
    <property type="match status" value="1"/>
</dbReference>
<organism evidence="10 11">
    <name type="scientific">Paenibacillus oryzae</name>
    <dbReference type="NCBI Taxonomy" id="1844972"/>
    <lineage>
        <taxon>Bacteria</taxon>
        <taxon>Bacillati</taxon>
        <taxon>Bacillota</taxon>
        <taxon>Bacilli</taxon>
        <taxon>Bacillales</taxon>
        <taxon>Paenibacillaceae</taxon>
        <taxon>Paenibacillus</taxon>
    </lineage>
</organism>
<dbReference type="OrthoDB" id="107771at2"/>
<dbReference type="GO" id="GO:0004888">
    <property type="term" value="F:transmembrane signaling receptor activity"/>
    <property type="evidence" value="ECO:0007669"/>
    <property type="project" value="InterPro"/>
</dbReference>
<dbReference type="GO" id="GO:0006935">
    <property type="term" value="P:chemotaxis"/>
    <property type="evidence" value="ECO:0007669"/>
    <property type="project" value="InterPro"/>
</dbReference>
<protein>
    <recommendedName>
        <fullName evidence="12">Chemotaxis protein</fullName>
    </recommendedName>
</protein>
<dbReference type="InterPro" id="IPR003660">
    <property type="entry name" value="HAMP_dom"/>
</dbReference>
<name>A0A1A5YMT1_9BACL</name>
<keyword evidence="7" id="KW-1133">Transmembrane helix</keyword>
<proteinExistence type="inferred from homology"/>
<evidence type="ECO:0000256" key="7">
    <source>
        <dbReference type="SAM" id="Phobius"/>
    </source>
</evidence>